<dbReference type="CDD" id="cd00052">
    <property type="entry name" value="EH"/>
    <property type="match status" value="3"/>
</dbReference>
<accession>A0A813XQE1</accession>
<dbReference type="InterPro" id="IPR000261">
    <property type="entry name" value="EH_dom"/>
</dbReference>
<dbReference type="InterPro" id="IPR002048">
    <property type="entry name" value="EF_hand_dom"/>
</dbReference>
<gene>
    <name evidence="6" type="ORF">OXX778_LOCUS10347</name>
</gene>
<evidence type="ECO:0000313" key="7">
    <source>
        <dbReference type="Proteomes" id="UP000663879"/>
    </source>
</evidence>
<evidence type="ECO:0000259" key="4">
    <source>
        <dbReference type="PROSITE" id="PS50031"/>
    </source>
</evidence>
<feature type="compositionally biased region" description="Polar residues" evidence="3">
    <location>
        <begin position="579"/>
        <end position="591"/>
    </location>
</feature>
<evidence type="ECO:0000313" key="6">
    <source>
        <dbReference type="EMBL" id="CAF0879616.1"/>
    </source>
</evidence>
<dbReference type="Pfam" id="PF12763">
    <property type="entry name" value="EH"/>
    <property type="match status" value="3"/>
</dbReference>
<dbReference type="PROSITE" id="PS00018">
    <property type="entry name" value="EF_HAND_1"/>
    <property type="match status" value="1"/>
</dbReference>
<dbReference type="GO" id="GO:0005509">
    <property type="term" value="F:calcium ion binding"/>
    <property type="evidence" value="ECO:0007669"/>
    <property type="project" value="InterPro"/>
</dbReference>
<evidence type="ECO:0008006" key="8">
    <source>
        <dbReference type="Google" id="ProtNLM"/>
    </source>
</evidence>
<feature type="region of interest" description="Disordered" evidence="3">
    <location>
        <begin position="714"/>
        <end position="734"/>
    </location>
</feature>
<evidence type="ECO:0000259" key="5">
    <source>
        <dbReference type="PROSITE" id="PS50222"/>
    </source>
</evidence>
<feature type="domain" description="EF-hand" evidence="5">
    <location>
        <begin position="159"/>
        <end position="194"/>
    </location>
</feature>
<feature type="domain" description="EF-hand" evidence="5">
    <location>
        <begin position="247"/>
        <end position="282"/>
    </location>
</feature>
<dbReference type="Proteomes" id="UP000663879">
    <property type="component" value="Unassembled WGS sequence"/>
</dbReference>
<dbReference type="PANTHER" id="PTHR11216:SF176">
    <property type="entry name" value="EPIDERMAL GROWTH FACTOR RECEPTOR PATHWAY SUBSTRATE CLONE 15, ISOFORM A"/>
    <property type="match status" value="1"/>
</dbReference>
<feature type="compositionally biased region" description="Polar residues" evidence="3">
    <location>
        <begin position="599"/>
        <end position="611"/>
    </location>
</feature>
<proteinExistence type="predicted"/>
<protein>
    <recommendedName>
        <fullName evidence="8">Epidermal growth factor receptor substrate 15-like 1</fullName>
    </recommendedName>
</protein>
<evidence type="ECO:0000256" key="3">
    <source>
        <dbReference type="SAM" id="MobiDB-lite"/>
    </source>
</evidence>
<dbReference type="PROSITE" id="PS50222">
    <property type="entry name" value="EF_HAND_2"/>
    <property type="match status" value="2"/>
</dbReference>
<reference evidence="6" key="1">
    <citation type="submission" date="2021-02" db="EMBL/GenBank/DDBJ databases">
        <authorList>
            <person name="Nowell W R."/>
        </authorList>
    </citation>
    <scope>NUCLEOTIDE SEQUENCE</scope>
    <source>
        <strain evidence="6">Ploen Becks lab</strain>
    </source>
</reference>
<feature type="compositionally biased region" description="Low complexity" evidence="3">
    <location>
        <begin position="714"/>
        <end position="724"/>
    </location>
</feature>
<dbReference type="PANTHER" id="PTHR11216">
    <property type="entry name" value="EH DOMAIN"/>
    <property type="match status" value="1"/>
</dbReference>
<organism evidence="6 7">
    <name type="scientific">Brachionus calyciflorus</name>
    <dbReference type="NCBI Taxonomy" id="104777"/>
    <lineage>
        <taxon>Eukaryota</taxon>
        <taxon>Metazoa</taxon>
        <taxon>Spiralia</taxon>
        <taxon>Gnathifera</taxon>
        <taxon>Rotifera</taxon>
        <taxon>Eurotatoria</taxon>
        <taxon>Monogononta</taxon>
        <taxon>Pseudotrocha</taxon>
        <taxon>Ploima</taxon>
        <taxon>Brachionidae</taxon>
        <taxon>Brachionus</taxon>
    </lineage>
</organism>
<dbReference type="PROSITE" id="PS50031">
    <property type="entry name" value="EH"/>
    <property type="match status" value="3"/>
</dbReference>
<feature type="domain" description="EH" evidence="4">
    <location>
        <begin position="127"/>
        <end position="210"/>
    </location>
</feature>
<evidence type="ECO:0000256" key="1">
    <source>
        <dbReference type="ARBA" id="ARBA00022837"/>
    </source>
</evidence>
<name>A0A813XQE1_9BILA</name>
<dbReference type="InterPro" id="IPR018247">
    <property type="entry name" value="EF_Hand_1_Ca_BS"/>
</dbReference>
<dbReference type="SUPFAM" id="SSF47473">
    <property type="entry name" value="EF-hand"/>
    <property type="match status" value="3"/>
</dbReference>
<dbReference type="Gene3D" id="1.10.238.10">
    <property type="entry name" value="EF-hand"/>
    <property type="match status" value="3"/>
</dbReference>
<feature type="compositionally biased region" description="Basic and acidic residues" evidence="3">
    <location>
        <begin position="725"/>
        <end position="734"/>
    </location>
</feature>
<dbReference type="GO" id="GO:0030132">
    <property type="term" value="C:clathrin coat of coated pit"/>
    <property type="evidence" value="ECO:0007669"/>
    <property type="project" value="TreeGrafter"/>
</dbReference>
<comment type="caution">
    <text evidence="6">The sequence shown here is derived from an EMBL/GenBank/DDBJ whole genome shotgun (WGS) entry which is preliminary data.</text>
</comment>
<feature type="domain" description="EH" evidence="4">
    <location>
        <begin position="16"/>
        <end position="102"/>
    </location>
</feature>
<feature type="coiled-coil region" evidence="2">
    <location>
        <begin position="345"/>
        <end position="435"/>
    </location>
</feature>
<dbReference type="AlphaFoldDB" id="A0A813XQE1"/>
<keyword evidence="2" id="KW-0175">Coiled coil</keyword>
<dbReference type="SMART" id="SM00054">
    <property type="entry name" value="EFh"/>
    <property type="match status" value="3"/>
</dbReference>
<dbReference type="GO" id="GO:0006897">
    <property type="term" value="P:endocytosis"/>
    <property type="evidence" value="ECO:0007669"/>
    <property type="project" value="TreeGrafter"/>
</dbReference>
<sequence>MAVNVTPSIDEILEQNQIIYDIYFSQADATGSGIIGAYDANNFLKLSKLPPDVLKDIWELSDPTGKGYLDRYAFYLCLKLVSLAQSNQQVKLENLTCSTLAPKLGELSSNITSLITSDDPWYIKASNRILNDKTFDSLSPINNKLSGARVKPFLLKSGLSVDILGKIWELSDLDQDGQLDRDEFLIAMQLVQKAKDGFTIPDQLPPSLLPFKIRHSSISNSTTTNGLPGLQTTPLVNEIKPWVVSVDEKAKSDLIFNQIDTDLDGYVNGGECKDVFLNTGLSPNILANIWALCDIGVTGKLNCEQFALAMHFVNKKLSTGLDPPFELLPEMVPPSLRPKPILIEEAHASKEFEELQTQVTELQREKLYYEQRASEHESQTRLKRTELTNLELEMESIYKTLQERELNKIEENRKLSEQEDKLSKLTTQLNDWRLKFDQESKEIEILRTNIVNTKSQTKNHDFTQIKSNISLLSNEQVSLEHKINSNSLMLNNLNSEILHNQSLVNKNKSKIELLKKLEANLNKLIKEYDLCNSLNDVSSEITKLENENKEIEDEMMRNMDEIDDPFKTTDPFIGKDTFTDQFSPQITNESNPFPDDPFTNGSSIDPFSNGATPDPFADAFDPFKTESNRAKASAPPRPAPPRPQTPSLKPTKKVDFTQRPQSALDFTKTSLSMVNNKIDLFNNFDPFAPTNTAPTINQTKTDPFGAFDWANFSTNNNNTNVSNTKQKDPFDPFA</sequence>
<feature type="compositionally biased region" description="Pro residues" evidence="3">
    <location>
        <begin position="635"/>
        <end position="644"/>
    </location>
</feature>
<dbReference type="GO" id="GO:0016197">
    <property type="term" value="P:endosomal transport"/>
    <property type="evidence" value="ECO:0007669"/>
    <property type="project" value="TreeGrafter"/>
</dbReference>
<dbReference type="InterPro" id="IPR011992">
    <property type="entry name" value="EF-hand-dom_pair"/>
</dbReference>
<keyword evidence="1" id="KW-0106">Calcium</keyword>
<keyword evidence="7" id="KW-1185">Reference proteome</keyword>
<dbReference type="SMART" id="SM00027">
    <property type="entry name" value="EH"/>
    <property type="match status" value="3"/>
</dbReference>
<feature type="coiled-coil region" evidence="2">
    <location>
        <begin position="500"/>
        <end position="561"/>
    </location>
</feature>
<feature type="domain" description="EH" evidence="4">
    <location>
        <begin position="248"/>
        <end position="338"/>
    </location>
</feature>
<dbReference type="GO" id="GO:0045296">
    <property type="term" value="F:cadherin binding"/>
    <property type="evidence" value="ECO:0007669"/>
    <property type="project" value="TreeGrafter"/>
</dbReference>
<evidence type="ECO:0000256" key="2">
    <source>
        <dbReference type="SAM" id="Coils"/>
    </source>
</evidence>
<dbReference type="EMBL" id="CAJNOC010001628">
    <property type="protein sequence ID" value="CAF0879616.1"/>
    <property type="molecule type" value="Genomic_DNA"/>
</dbReference>
<dbReference type="OrthoDB" id="524326at2759"/>
<feature type="region of interest" description="Disordered" evidence="3">
    <location>
        <begin position="569"/>
        <end position="661"/>
    </location>
</feature>